<accession>A0A1H3CNE5</accession>
<evidence type="ECO:0000256" key="4">
    <source>
        <dbReference type="ARBA" id="ARBA00022475"/>
    </source>
</evidence>
<evidence type="ECO:0000256" key="7">
    <source>
        <dbReference type="ARBA" id="ARBA00022723"/>
    </source>
</evidence>
<dbReference type="AlphaFoldDB" id="A0A1H3CNE5"/>
<evidence type="ECO:0000256" key="8">
    <source>
        <dbReference type="ARBA" id="ARBA00022982"/>
    </source>
</evidence>
<comment type="similarity">
    <text evidence="2">Belongs to the HupC/HyaC/HydC family.</text>
</comment>
<gene>
    <name evidence="14" type="ORF">SAMN05421644_10662</name>
</gene>
<evidence type="ECO:0000256" key="5">
    <source>
        <dbReference type="ARBA" id="ARBA00022617"/>
    </source>
</evidence>
<dbReference type="InterPro" id="IPR011577">
    <property type="entry name" value="Cyt_b561_bac/Ni-Hgenase"/>
</dbReference>
<evidence type="ECO:0000256" key="1">
    <source>
        <dbReference type="ARBA" id="ARBA00004651"/>
    </source>
</evidence>
<dbReference type="InterPro" id="IPR051542">
    <property type="entry name" value="Hydrogenase_cytochrome"/>
</dbReference>
<proteinExistence type="inferred from homology"/>
<dbReference type="STRING" id="61595.SAMN05421644_10662"/>
<keyword evidence="3" id="KW-0813">Transport</keyword>
<evidence type="ECO:0000256" key="9">
    <source>
        <dbReference type="ARBA" id="ARBA00022989"/>
    </source>
</evidence>
<dbReference type="GO" id="GO:0005886">
    <property type="term" value="C:plasma membrane"/>
    <property type="evidence" value="ECO:0007669"/>
    <property type="project" value="UniProtKB-SubCell"/>
</dbReference>
<keyword evidence="9 12" id="KW-1133">Transmembrane helix</keyword>
<dbReference type="PANTHER" id="PTHR30485">
    <property type="entry name" value="NI/FE-HYDROGENASE 1 B-TYPE CYTOCHROME SUBUNIT"/>
    <property type="match status" value="1"/>
</dbReference>
<comment type="subcellular location">
    <subcellularLocation>
        <location evidence="1">Cell membrane</location>
        <topology evidence="1">Multi-pass membrane protein</topology>
    </subcellularLocation>
</comment>
<evidence type="ECO:0000256" key="10">
    <source>
        <dbReference type="ARBA" id="ARBA00023004"/>
    </source>
</evidence>
<dbReference type="OrthoDB" id="1117555at2"/>
<dbReference type="SUPFAM" id="SSF81342">
    <property type="entry name" value="Transmembrane di-heme cytochromes"/>
    <property type="match status" value="1"/>
</dbReference>
<organism evidence="14 15">
    <name type="scientific">Allochromatium warmingii</name>
    <name type="common">Chromatium warmingii</name>
    <dbReference type="NCBI Taxonomy" id="61595"/>
    <lineage>
        <taxon>Bacteria</taxon>
        <taxon>Pseudomonadati</taxon>
        <taxon>Pseudomonadota</taxon>
        <taxon>Gammaproteobacteria</taxon>
        <taxon>Chromatiales</taxon>
        <taxon>Chromatiaceae</taxon>
        <taxon>Allochromatium</taxon>
    </lineage>
</organism>
<dbReference type="EMBL" id="FNOW01000006">
    <property type="protein sequence ID" value="SDX55104.1"/>
    <property type="molecule type" value="Genomic_DNA"/>
</dbReference>
<name>A0A1H3CNE5_ALLWA</name>
<dbReference type="GO" id="GO:0022904">
    <property type="term" value="P:respiratory electron transport chain"/>
    <property type="evidence" value="ECO:0007669"/>
    <property type="project" value="InterPro"/>
</dbReference>
<evidence type="ECO:0000256" key="2">
    <source>
        <dbReference type="ARBA" id="ARBA00008622"/>
    </source>
</evidence>
<evidence type="ECO:0000256" key="6">
    <source>
        <dbReference type="ARBA" id="ARBA00022692"/>
    </source>
</evidence>
<feature type="transmembrane region" description="Helical" evidence="12">
    <location>
        <begin position="20"/>
        <end position="41"/>
    </location>
</feature>
<dbReference type="Gene3D" id="1.20.950.20">
    <property type="entry name" value="Transmembrane di-heme cytochromes, Chain C"/>
    <property type="match status" value="1"/>
</dbReference>
<feature type="transmembrane region" description="Helical" evidence="12">
    <location>
        <begin position="157"/>
        <end position="177"/>
    </location>
</feature>
<dbReference type="Pfam" id="PF01292">
    <property type="entry name" value="Ni_hydr_CYTB"/>
    <property type="match status" value="1"/>
</dbReference>
<dbReference type="GO" id="GO:0009055">
    <property type="term" value="F:electron transfer activity"/>
    <property type="evidence" value="ECO:0007669"/>
    <property type="project" value="InterPro"/>
</dbReference>
<dbReference type="PRINTS" id="PR00161">
    <property type="entry name" value="NIHGNASECYTB"/>
</dbReference>
<feature type="transmembrane region" description="Helical" evidence="12">
    <location>
        <begin position="53"/>
        <end position="71"/>
    </location>
</feature>
<evidence type="ECO:0000256" key="3">
    <source>
        <dbReference type="ARBA" id="ARBA00022448"/>
    </source>
</evidence>
<keyword evidence="10" id="KW-0408">Iron</keyword>
<keyword evidence="5" id="KW-0349">Heme</keyword>
<keyword evidence="6 12" id="KW-0812">Transmembrane</keyword>
<evidence type="ECO:0000313" key="14">
    <source>
        <dbReference type="EMBL" id="SDX55104.1"/>
    </source>
</evidence>
<feature type="transmembrane region" description="Helical" evidence="12">
    <location>
        <begin position="123"/>
        <end position="145"/>
    </location>
</feature>
<reference evidence="15" key="1">
    <citation type="submission" date="2016-10" db="EMBL/GenBank/DDBJ databases">
        <authorList>
            <person name="Varghese N."/>
            <person name="Submissions S."/>
        </authorList>
    </citation>
    <scope>NUCLEOTIDE SEQUENCE [LARGE SCALE GENOMIC DNA]</scope>
    <source>
        <strain evidence="15">DSM 173</strain>
    </source>
</reference>
<keyword evidence="7" id="KW-0479">Metal-binding</keyword>
<dbReference type="GO" id="GO:0005506">
    <property type="term" value="F:iron ion binding"/>
    <property type="evidence" value="ECO:0007669"/>
    <property type="project" value="InterPro"/>
</dbReference>
<evidence type="ECO:0000313" key="15">
    <source>
        <dbReference type="Proteomes" id="UP000198672"/>
    </source>
</evidence>
<dbReference type="PANTHER" id="PTHR30485:SF1">
    <property type="entry name" value="CYTOCHROME YDHU-RELATED"/>
    <property type="match status" value="1"/>
</dbReference>
<dbReference type="InterPro" id="IPR000516">
    <property type="entry name" value="Ni-dep_Hydgase_cyt-B"/>
</dbReference>
<dbReference type="RefSeq" id="WP_091332307.1">
    <property type="nucleotide sequence ID" value="NZ_FNOW01000006.1"/>
</dbReference>
<dbReference type="Proteomes" id="UP000198672">
    <property type="component" value="Unassembled WGS sequence"/>
</dbReference>
<protein>
    <submittedName>
        <fullName evidence="14">Thiosulfate reductase cytochrome b subunit</fullName>
    </submittedName>
</protein>
<feature type="domain" description="Cytochrome b561 bacterial/Ni-hydrogenase" evidence="13">
    <location>
        <begin position="7"/>
        <end position="198"/>
    </location>
</feature>
<keyword evidence="15" id="KW-1185">Reference proteome</keyword>
<evidence type="ECO:0000256" key="11">
    <source>
        <dbReference type="ARBA" id="ARBA00023136"/>
    </source>
</evidence>
<dbReference type="GO" id="GO:0020037">
    <property type="term" value="F:heme binding"/>
    <property type="evidence" value="ECO:0007669"/>
    <property type="project" value="TreeGrafter"/>
</dbReference>
<dbReference type="InterPro" id="IPR016174">
    <property type="entry name" value="Di-haem_cyt_TM"/>
</dbReference>
<evidence type="ECO:0000256" key="12">
    <source>
        <dbReference type="SAM" id="Phobius"/>
    </source>
</evidence>
<keyword evidence="8" id="KW-0249">Electron transport</keyword>
<evidence type="ECO:0000259" key="13">
    <source>
        <dbReference type="Pfam" id="PF01292"/>
    </source>
</evidence>
<sequence length="214" mass="24276">MSALYLYSRWVRAWHWLNALLFIVLMYTGASMHFAGGGWLMPFDRAVTVHNTAGILLTVGWIGFVIGNVTTDNGRHYRVQWSGFFTRLFAQAQYYGYGIFHNAPHPFHVTAEMKLNTLQQLSYLGVMYGLMPLLIMSGWAFLFSVSLPETLFGLPSVWLIAMAHLTLAYALVLFLLVHMYIITTGETVTTNLRAMLTGWHREDAPHSSSHQEAQ</sequence>
<keyword evidence="4" id="KW-1003">Cell membrane</keyword>
<keyword evidence="11 12" id="KW-0472">Membrane</keyword>